<dbReference type="PANTHER" id="PTHR44019:SF8">
    <property type="entry name" value="POC1 CENTRIOLAR PROTEIN HOMOLOG"/>
    <property type="match status" value="1"/>
</dbReference>
<evidence type="ECO:0000313" key="5">
    <source>
        <dbReference type="EMBL" id="CAE6422900.1"/>
    </source>
</evidence>
<feature type="domain" description="NACHT" evidence="4">
    <location>
        <begin position="309"/>
        <end position="454"/>
    </location>
</feature>
<evidence type="ECO:0000313" key="6">
    <source>
        <dbReference type="Proteomes" id="UP000663853"/>
    </source>
</evidence>
<gene>
    <name evidence="5" type="ORF">RDB_LOCUS14865</name>
</gene>
<sequence>ARYQVVNPILVYPTPPATISFRDWAKQKSEQTKSNIKAFCKNRDSMRPHTHSDAAPYTNSPPVVELRSQAKGTNAPASVNQSASNLQEAGPPVIVDAVLYHTTRNEDFIGEPAPSQAPPMITDSTSTAWKGLEELARVLGPITGLFGPMMEVAGAAKVEYDEIRIRIEDIIEDLVECFGKSESLTITTSMECICGSIKAELERAQSKLGRTAGVRYIEAPDEGDVILACYRRIELDLQRLLLNASWETLKAVEEQAASSRINRLSPSLSAPYNSAEADHEFKRRACTLGTRVMVLDNVLDWAHNGDNGKIYWLNGMAGTGKTTITYSVCDKLNAEHKLAASFLCSRLREECRTVELIIPSLAYQFARYSLPFLSGLSVALQKDPDVRSRSLQLQFEELIAKPLHAVKDTLPEGLVIVIDALDECENKESTARILDILLDKGVNLPVKFLVSSRPEPEIHDRTTDERFRSQLILLNLELSLVRADIEQYLRTELTPIEPSDEDIEALVSRAGTLFIYASTAVRYIGHRNFLHNPRGRLRTILDSSHAKEGIVTEEIDQLYTTILEASLGDELGEAERDNMRQVLFTVICAREPLTVTGISNLLGINDVNRVRDALQPLWSVLDVLEANDSVTTIHASFLDFMFDSTRSRGYHCDSGDHNYKLAGWCLKRIKETQPQFNICGLESSYLPDRKAPEIKERASRAISLELLYACRYWADHVDAGKCAPVLAESLQDFLSTRLLLWMEVLNLTKQMKTGTECMTLMVKWCDQLEVHPELVELAHDAKRFVEAFASNPISQSTPHIYVSMLAFWPESAPIARHYAKYTHGPVKAEGTALERRQLAHLATWEFERAIEAMLMSPDGRYVALAINRNVIMVNSSSGRVALGPFTSDDVQEMTIISIAFSPDGNRLFAGYTGNNHATILGWDIRSSTDNIILGPLRLEGHTKGIHCLSFSFDCARIATGSEDKTVRVWHAGNGNLLHCLETQDTVWAATFSPDGTQIAAGNEQTLQIWDSRTGYTLLGPLTTPVPVDRLTFSPDKSRIIYASVESGYKSIYVLDAQSGKNILGPIDGHTDRIWSIGCSPDGRYIASGSVDRTVRLWDAQNGDLLLGPLEAHTGRISSVAFSSDGSRIISGCNGGLVCTWDSRQRTLPSSSSDPLLGHITCVKFSSDGTGFVSGSEVGTICIWDAHTGEMEVGPIKAHTRQINAVDFLNDCVVSGSEDGKICVCDALSGEAVFGPLEVRPGGKVQSIAYSPNGKLIATGSYNEINLWDAQTGGSVLGPFTDLQGLVMSIQFSPDGTHIVGSSDGPSKNIVVWHASESDGENLFGVLDGPQRFVRSVSYSPDGTLIASSSSGKTIIIWDAYTGKIALDPLTGHSDWVHSVHFSPDSTRLVSGSYDRTIRIWDVRTGETLFEVFNGHENGIRSVAYSPDGTRILSLSDDMSVRIHDARNPEEMVLSGTESEVGRWELNKDGWVVDDQGRLLVWVPGDLRNAVVGPGTQVAIIPQGFVRLKFKKSRMGELWTKGFTSGS</sequence>
<dbReference type="PROSITE" id="PS50837">
    <property type="entry name" value="NACHT"/>
    <property type="match status" value="1"/>
</dbReference>
<dbReference type="EMBL" id="CAJMXA010000250">
    <property type="protein sequence ID" value="CAE6422900.1"/>
    <property type="molecule type" value="Genomic_DNA"/>
</dbReference>
<reference evidence="5" key="1">
    <citation type="submission" date="2021-01" db="EMBL/GenBank/DDBJ databases">
        <authorList>
            <person name="Kaushik A."/>
        </authorList>
    </citation>
    <scope>NUCLEOTIDE SEQUENCE</scope>
    <source>
        <strain evidence="5">AG6-10EEA</strain>
    </source>
</reference>
<dbReference type="CDD" id="cd00200">
    <property type="entry name" value="WD40"/>
    <property type="match status" value="2"/>
</dbReference>
<dbReference type="InterPro" id="IPR019775">
    <property type="entry name" value="WD40_repeat_CS"/>
</dbReference>
<dbReference type="SMART" id="SM00320">
    <property type="entry name" value="WD40"/>
    <property type="match status" value="12"/>
</dbReference>
<keyword evidence="1 3" id="KW-0853">WD repeat</keyword>
<dbReference type="Pfam" id="PF24883">
    <property type="entry name" value="NPHP3_N"/>
    <property type="match status" value="1"/>
</dbReference>
<dbReference type="Proteomes" id="UP000663853">
    <property type="component" value="Unassembled WGS sequence"/>
</dbReference>
<dbReference type="PANTHER" id="PTHR44019">
    <property type="entry name" value="WD REPEAT-CONTAINING PROTEIN 55"/>
    <property type="match status" value="1"/>
</dbReference>
<accession>A0A8H3AIC5</accession>
<dbReference type="Gene3D" id="3.40.50.300">
    <property type="entry name" value="P-loop containing nucleotide triphosphate hydrolases"/>
    <property type="match status" value="1"/>
</dbReference>
<dbReference type="InterPro" id="IPR011047">
    <property type="entry name" value="Quinoprotein_ADH-like_sf"/>
</dbReference>
<name>A0A8H3AIC5_9AGAM</name>
<dbReference type="InterPro" id="IPR050505">
    <property type="entry name" value="WDR55/POC1"/>
</dbReference>
<feature type="repeat" description="WD" evidence="3">
    <location>
        <begin position="1159"/>
        <end position="1193"/>
    </location>
</feature>
<feature type="repeat" description="WD" evidence="3">
    <location>
        <begin position="1066"/>
        <end position="1107"/>
    </location>
</feature>
<dbReference type="InterPro" id="IPR036322">
    <property type="entry name" value="WD40_repeat_dom_sf"/>
</dbReference>
<dbReference type="SUPFAM" id="SSF50978">
    <property type="entry name" value="WD40 repeat-like"/>
    <property type="match status" value="1"/>
</dbReference>
<feature type="non-terminal residue" evidence="5">
    <location>
        <position position="1"/>
    </location>
</feature>
<dbReference type="InterPro" id="IPR015943">
    <property type="entry name" value="WD40/YVTN_repeat-like_dom_sf"/>
</dbReference>
<dbReference type="InterPro" id="IPR001680">
    <property type="entry name" value="WD40_rpt"/>
</dbReference>
<evidence type="ECO:0000256" key="1">
    <source>
        <dbReference type="ARBA" id="ARBA00022574"/>
    </source>
</evidence>
<dbReference type="PRINTS" id="PR00320">
    <property type="entry name" value="GPROTEINBRPT"/>
</dbReference>
<dbReference type="SUPFAM" id="SSF52540">
    <property type="entry name" value="P-loop containing nucleoside triphosphate hydrolases"/>
    <property type="match status" value="1"/>
</dbReference>
<dbReference type="Gene3D" id="2.130.10.10">
    <property type="entry name" value="YVTN repeat-like/Quinoprotein amine dehydrogenase"/>
    <property type="match status" value="4"/>
</dbReference>
<dbReference type="PROSITE" id="PS50082">
    <property type="entry name" value="WD_REPEATS_2"/>
    <property type="match status" value="7"/>
</dbReference>
<evidence type="ECO:0000256" key="2">
    <source>
        <dbReference type="ARBA" id="ARBA00022737"/>
    </source>
</evidence>
<dbReference type="InterPro" id="IPR020472">
    <property type="entry name" value="WD40_PAC1"/>
</dbReference>
<dbReference type="SUPFAM" id="SSF50998">
    <property type="entry name" value="Quinoprotein alcohol dehydrogenase-like"/>
    <property type="match status" value="1"/>
</dbReference>
<evidence type="ECO:0000259" key="4">
    <source>
        <dbReference type="PROSITE" id="PS50837"/>
    </source>
</evidence>
<dbReference type="PROSITE" id="PS00678">
    <property type="entry name" value="WD_REPEATS_1"/>
    <property type="match status" value="2"/>
</dbReference>
<keyword evidence="2" id="KW-0677">Repeat</keyword>
<proteinExistence type="predicted"/>
<feature type="repeat" description="WD" evidence="3">
    <location>
        <begin position="1369"/>
        <end position="1410"/>
    </location>
</feature>
<dbReference type="PROSITE" id="PS50294">
    <property type="entry name" value="WD_REPEATS_REGION"/>
    <property type="match status" value="6"/>
</dbReference>
<evidence type="ECO:0000256" key="3">
    <source>
        <dbReference type="PROSITE-ProRule" id="PRU00221"/>
    </source>
</evidence>
<dbReference type="InterPro" id="IPR027417">
    <property type="entry name" value="P-loop_NTPase"/>
</dbReference>
<dbReference type="InterPro" id="IPR007111">
    <property type="entry name" value="NACHT_NTPase"/>
</dbReference>
<comment type="caution">
    <text evidence="5">The sequence shown here is derived from an EMBL/GenBank/DDBJ whole genome shotgun (WGS) entry which is preliminary data.</text>
</comment>
<feature type="repeat" description="WD" evidence="3">
    <location>
        <begin position="1412"/>
        <end position="1453"/>
    </location>
</feature>
<protein>
    <recommendedName>
        <fullName evidence="4">NACHT domain-containing protein</fullName>
    </recommendedName>
</protein>
<feature type="repeat" description="WD" evidence="3">
    <location>
        <begin position="1326"/>
        <end position="1367"/>
    </location>
</feature>
<dbReference type="InterPro" id="IPR056884">
    <property type="entry name" value="NPHP3-like_N"/>
</dbReference>
<feature type="repeat" description="WD" evidence="3">
    <location>
        <begin position="1109"/>
        <end position="1150"/>
    </location>
</feature>
<organism evidence="5 6">
    <name type="scientific">Rhizoctonia solani</name>
    <dbReference type="NCBI Taxonomy" id="456999"/>
    <lineage>
        <taxon>Eukaryota</taxon>
        <taxon>Fungi</taxon>
        <taxon>Dikarya</taxon>
        <taxon>Basidiomycota</taxon>
        <taxon>Agaricomycotina</taxon>
        <taxon>Agaricomycetes</taxon>
        <taxon>Cantharellales</taxon>
        <taxon>Ceratobasidiaceae</taxon>
        <taxon>Rhizoctonia</taxon>
    </lineage>
</organism>
<dbReference type="Pfam" id="PF00400">
    <property type="entry name" value="WD40"/>
    <property type="match status" value="11"/>
</dbReference>
<feature type="repeat" description="WD" evidence="3">
    <location>
        <begin position="938"/>
        <end position="979"/>
    </location>
</feature>